<accession>A0A4Y9VUL2</accession>
<dbReference type="Proteomes" id="UP000297706">
    <property type="component" value="Unassembled WGS sequence"/>
</dbReference>
<dbReference type="GO" id="GO:0003677">
    <property type="term" value="F:DNA binding"/>
    <property type="evidence" value="ECO:0007669"/>
    <property type="project" value="InterPro"/>
</dbReference>
<gene>
    <name evidence="2" type="ORF">C3Y98_04425</name>
</gene>
<feature type="domain" description="HTH cro/C1-type" evidence="1">
    <location>
        <begin position="8"/>
        <end position="63"/>
    </location>
</feature>
<evidence type="ECO:0000313" key="2">
    <source>
        <dbReference type="EMBL" id="TFW72357.1"/>
    </source>
</evidence>
<dbReference type="PROSITE" id="PS50943">
    <property type="entry name" value="HTH_CROC1"/>
    <property type="match status" value="1"/>
</dbReference>
<keyword evidence="3" id="KW-1185">Reference proteome</keyword>
<dbReference type="AlphaFoldDB" id="A0A4Y9VUL2"/>
<evidence type="ECO:0000313" key="3">
    <source>
        <dbReference type="Proteomes" id="UP000297706"/>
    </source>
</evidence>
<proteinExistence type="predicted"/>
<dbReference type="OrthoDB" id="9035001at2"/>
<dbReference type="SUPFAM" id="SSF47413">
    <property type="entry name" value="lambda repressor-like DNA-binding domains"/>
    <property type="match status" value="1"/>
</dbReference>
<dbReference type="EMBL" id="PQVH01000006">
    <property type="protein sequence ID" value="TFW72357.1"/>
    <property type="molecule type" value="Genomic_DNA"/>
</dbReference>
<evidence type="ECO:0000259" key="1">
    <source>
        <dbReference type="PROSITE" id="PS50943"/>
    </source>
</evidence>
<dbReference type="SMART" id="SM00530">
    <property type="entry name" value="HTH_XRE"/>
    <property type="match status" value="1"/>
</dbReference>
<protein>
    <submittedName>
        <fullName evidence="2">XRE family transcriptional regulator</fullName>
    </submittedName>
</protein>
<sequence>MSPFAHFIRTLRERRNLRQNEAAALLGYEQSYLCALETGNKGTPQSEFIQVLIKRYELSDEETENLMDSLRRSKRRYLIPLKAKCEEYELVYKLYEQLGKLSPNQILLMQIALNSDVNNLLRSN</sequence>
<name>A0A4Y9VUL2_9PROT</name>
<dbReference type="RefSeq" id="WP_135276898.1">
    <property type="nucleotide sequence ID" value="NZ_PQVH01000006.1"/>
</dbReference>
<organism evidence="2 3">
    <name type="scientific">Methylotenera oryzisoli</name>
    <dbReference type="NCBI Taxonomy" id="2080758"/>
    <lineage>
        <taxon>Bacteria</taxon>
        <taxon>Pseudomonadati</taxon>
        <taxon>Pseudomonadota</taxon>
        <taxon>Betaproteobacteria</taxon>
        <taxon>Nitrosomonadales</taxon>
        <taxon>Methylophilaceae</taxon>
        <taxon>Methylotenera</taxon>
    </lineage>
</organism>
<dbReference type="Pfam" id="PF13560">
    <property type="entry name" value="HTH_31"/>
    <property type="match status" value="1"/>
</dbReference>
<reference evidence="2 3" key="1">
    <citation type="submission" date="2018-02" db="EMBL/GenBank/DDBJ databases">
        <title>A novel lanthanide dependent methylotroph, Methylotenera sp. La3113.</title>
        <authorList>
            <person name="Lv H."/>
            <person name="Tani A."/>
        </authorList>
    </citation>
    <scope>NUCLEOTIDE SEQUENCE [LARGE SCALE GENOMIC DNA]</scope>
    <source>
        <strain evidence="2 3">La3113</strain>
    </source>
</reference>
<dbReference type="InterPro" id="IPR010982">
    <property type="entry name" value="Lambda_DNA-bd_dom_sf"/>
</dbReference>
<dbReference type="CDD" id="cd00093">
    <property type="entry name" value="HTH_XRE"/>
    <property type="match status" value="1"/>
</dbReference>
<dbReference type="InterPro" id="IPR001387">
    <property type="entry name" value="Cro/C1-type_HTH"/>
</dbReference>
<dbReference type="Gene3D" id="1.10.260.40">
    <property type="entry name" value="lambda repressor-like DNA-binding domains"/>
    <property type="match status" value="1"/>
</dbReference>
<comment type="caution">
    <text evidence="2">The sequence shown here is derived from an EMBL/GenBank/DDBJ whole genome shotgun (WGS) entry which is preliminary data.</text>
</comment>